<accession>A0A644UZA2</accession>
<gene>
    <name evidence="1" type="primary">kal_2</name>
    <name evidence="1" type="ORF">SDC9_30363</name>
</gene>
<dbReference type="GO" id="GO:0047459">
    <property type="term" value="F:3-aminobutyryl-CoA ammonia-lyase activity"/>
    <property type="evidence" value="ECO:0007669"/>
    <property type="project" value="UniProtKB-EC"/>
</dbReference>
<dbReference type="EC" id="4.3.1.14" evidence="1"/>
<protein>
    <submittedName>
        <fullName evidence="1">3-aminobutyryl-CoA ammonia lyase</fullName>
        <ecNumber evidence="1">4.3.1.14</ecNumber>
    </submittedName>
</protein>
<dbReference type="AlphaFoldDB" id="A0A644UZA2"/>
<evidence type="ECO:0000313" key="1">
    <source>
        <dbReference type="EMBL" id="MPL84398.1"/>
    </source>
</evidence>
<reference evidence="1" key="1">
    <citation type="submission" date="2019-08" db="EMBL/GenBank/DDBJ databases">
        <authorList>
            <person name="Kucharzyk K."/>
            <person name="Murdoch R.W."/>
            <person name="Higgins S."/>
            <person name="Loffler F."/>
        </authorList>
    </citation>
    <scope>NUCLEOTIDE SEQUENCE</scope>
</reference>
<organism evidence="1">
    <name type="scientific">bioreactor metagenome</name>
    <dbReference type="NCBI Taxonomy" id="1076179"/>
    <lineage>
        <taxon>unclassified sequences</taxon>
        <taxon>metagenomes</taxon>
        <taxon>ecological metagenomes</taxon>
    </lineage>
</organism>
<name>A0A644UZA2_9ZZZZ</name>
<dbReference type="Gene3D" id="3.10.129.10">
    <property type="entry name" value="Hotdog Thioesterase"/>
    <property type="match status" value="1"/>
</dbReference>
<dbReference type="CDD" id="cd03440">
    <property type="entry name" value="hot_dog"/>
    <property type="match status" value="1"/>
</dbReference>
<proteinExistence type="predicted"/>
<sequence>MFIHLQYLLTLFVKPSKLIDMSKSAQIRVRMSSHDAHYGGNLVDGAKMLQLFGDVATELLIQRDGDEGLFKAYDNVEFMAPVYAGDYIEASGEIVSEGNSSRKMNFVAKKVIVPRPDISPSAADILEEPIIVCKASGTCVTPKNCQRK</sequence>
<dbReference type="SUPFAM" id="SSF54637">
    <property type="entry name" value="Thioesterase/thiol ester dehydrase-isomerase"/>
    <property type="match status" value="1"/>
</dbReference>
<dbReference type="EMBL" id="VSSQ01000189">
    <property type="protein sequence ID" value="MPL84398.1"/>
    <property type="molecule type" value="Genomic_DNA"/>
</dbReference>
<keyword evidence="1" id="KW-0456">Lyase</keyword>
<comment type="caution">
    <text evidence="1">The sequence shown here is derived from an EMBL/GenBank/DDBJ whole genome shotgun (WGS) entry which is preliminary data.</text>
</comment>
<dbReference type="InterPro" id="IPR029069">
    <property type="entry name" value="HotDog_dom_sf"/>
</dbReference>